<name>A0A9W6T3A3_AMBMO</name>
<gene>
    <name evidence="2" type="ORF">Amon01_000922400</name>
</gene>
<accession>A0A9W6T3A3</accession>
<keyword evidence="3" id="KW-1185">Reference proteome</keyword>
<dbReference type="Proteomes" id="UP001165063">
    <property type="component" value="Unassembled WGS sequence"/>
</dbReference>
<feature type="region of interest" description="Disordered" evidence="1">
    <location>
        <begin position="89"/>
        <end position="185"/>
    </location>
</feature>
<organism evidence="2 3">
    <name type="scientific">Ambrosiozyma monospora</name>
    <name type="common">Yeast</name>
    <name type="synonym">Endomycopsis monosporus</name>
    <dbReference type="NCBI Taxonomy" id="43982"/>
    <lineage>
        <taxon>Eukaryota</taxon>
        <taxon>Fungi</taxon>
        <taxon>Dikarya</taxon>
        <taxon>Ascomycota</taxon>
        <taxon>Saccharomycotina</taxon>
        <taxon>Pichiomycetes</taxon>
        <taxon>Pichiales</taxon>
        <taxon>Pichiaceae</taxon>
        <taxon>Ambrosiozyma</taxon>
    </lineage>
</organism>
<feature type="compositionally biased region" description="Polar residues" evidence="1">
    <location>
        <begin position="133"/>
        <end position="162"/>
    </location>
</feature>
<evidence type="ECO:0000256" key="1">
    <source>
        <dbReference type="SAM" id="MobiDB-lite"/>
    </source>
</evidence>
<feature type="compositionally biased region" description="Polar residues" evidence="1">
    <location>
        <begin position="105"/>
        <end position="116"/>
    </location>
</feature>
<sequence length="320" mass="35305">MPGMMLTTPTSLRKYLAEPSTPTTHFSAVLNSSPMYTHWYTQTPQQPQQQQQTRIMRTPNNLIPKQLKIDDIIKTPQGGLMIRSEQMQQSPFFQQQPQSQDKRQTVPSIQSTSPEQNKGLGIKQEASVGGGNKTTKNVDMLTQQLKTGLRKTQSLSSVQISEQTKRKQESAIPSALSTPSARKRHRDYSKLDFPNSVHSSPVSLLPPSLQIGITIDADGKASVVTKRRKICVSSPHSASSPSYGPRTPLIKNYNYVSFEGGYITGTPPPGLRIGIDPFVNGISSNEFESYPQQQAYVAATPDKMLFSPTQEFVAVTLGLL</sequence>
<dbReference type="AlphaFoldDB" id="A0A9W6T3A3"/>
<evidence type="ECO:0000313" key="3">
    <source>
        <dbReference type="Proteomes" id="UP001165063"/>
    </source>
</evidence>
<feature type="compositionally biased region" description="Low complexity" evidence="1">
    <location>
        <begin position="89"/>
        <end position="99"/>
    </location>
</feature>
<evidence type="ECO:0000313" key="2">
    <source>
        <dbReference type="EMBL" id="GME70895.1"/>
    </source>
</evidence>
<comment type="caution">
    <text evidence="2">The sequence shown here is derived from an EMBL/GenBank/DDBJ whole genome shotgun (WGS) entry which is preliminary data.</text>
</comment>
<proteinExistence type="predicted"/>
<dbReference type="OrthoDB" id="3993074at2759"/>
<reference evidence="2" key="1">
    <citation type="submission" date="2023-04" db="EMBL/GenBank/DDBJ databases">
        <title>Ambrosiozyma monospora NBRC 1965.</title>
        <authorList>
            <person name="Ichikawa N."/>
            <person name="Sato H."/>
            <person name="Tonouchi N."/>
        </authorList>
    </citation>
    <scope>NUCLEOTIDE SEQUENCE</scope>
    <source>
        <strain evidence="2">NBRC 1965</strain>
    </source>
</reference>
<dbReference type="EMBL" id="BSXU01010092">
    <property type="protein sequence ID" value="GME70895.1"/>
    <property type="molecule type" value="Genomic_DNA"/>
</dbReference>
<protein>
    <submittedName>
        <fullName evidence="2">Unnamed protein product</fullName>
    </submittedName>
</protein>